<dbReference type="PANTHER" id="PTHR12835:SF5">
    <property type="entry name" value="BIOTIN--PROTEIN LIGASE"/>
    <property type="match status" value="1"/>
</dbReference>
<dbReference type="Proteomes" id="UP000199531">
    <property type="component" value="Unassembled WGS sequence"/>
</dbReference>
<keyword evidence="1 6" id="KW-0436">Ligase</keyword>
<accession>A0A1H8KNQ3</accession>
<dbReference type="SUPFAM" id="SSF55681">
    <property type="entry name" value="Class II aaRS and biotin synthetases"/>
    <property type="match status" value="1"/>
</dbReference>
<protein>
    <recommendedName>
        <fullName evidence="3">biotin--[biotin carboxyl-carrier protein] ligase</fullName>
        <ecNumber evidence="3">6.3.4.15</ecNumber>
    </recommendedName>
</protein>
<dbReference type="Pfam" id="PF02237">
    <property type="entry name" value="BPL_C"/>
    <property type="match status" value="1"/>
</dbReference>
<dbReference type="InterPro" id="IPR004143">
    <property type="entry name" value="BPL_LPL_catalytic"/>
</dbReference>
<dbReference type="NCBIfam" id="TIGR00121">
    <property type="entry name" value="birA_ligase"/>
    <property type="match status" value="1"/>
</dbReference>
<evidence type="ECO:0000313" key="6">
    <source>
        <dbReference type="EMBL" id="SEN94589.1"/>
    </source>
</evidence>
<gene>
    <name evidence="6" type="ORF">SAMN02745977_02404</name>
</gene>
<dbReference type="InterPro" id="IPR045864">
    <property type="entry name" value="aa-tRNA-synth_II/BPL/LPL"/>
</dbReference>
<dbReference type="InterPro" id="IPR004408">
    <property type="entry name" value="Biotin_CoA_COase_ligase"/>
</dbReference>
<evidence type="ECO:0000256" key="1">
    <source>
        <dbReference type="ARBA" id="ARBA00022598"/>
    </source>
</evidence>
<dbReference type="InterPro" id="IPR003142">
    <property type="entry name" value="BPL_C"/>
</dbReference>
<organism evidence="6 7">
    <name type="scientific">Brachymonas denitrificans DSM 15123</name>
    <dbReference type="NCBI Taxonomy" id="1121117"/>
    <lineage>
        <taxon>Bacteria</taxon>
        <taxon>Pseudomonadati</taxon>
        <taxon>Pseudomonadota</taxon>
        <taxon>Betaproteobacteria</taxon>
        <taxon>Burkholderiales</taxon>
        <taxon>Comamonadaceae</taxon>
        <taxon>Brachymonas</taxon>
    </lineage>
</organism>
<name>A0A1H8KNQ3_9BURK</name>
<keyword evidence="7" id="KW-1185">Reference proteome</keyword>
<dbReference type="CDD" id="cd16442">
    <property type="entry name" value="BPL"/>
    <property type="match status" value="1"/>
</dbReference>
<keyword evidence="2" id="KW-0092">Biotin</keyword>
<dbReference type="EMBL" id="FOCW01000012">
    <property type="protein sequence ID" value="SEN94589.1"/>
    <property type="molecule type" value="Genomic_DNA"/>
</dbReference>
<dbReference type="GO" id="GO:0005737">
    <property type="term" value="C:cytoplasm"/>
    <property type="evidence" value="ECO:0007669"/>
    <property type="project" value="TreeGrafter"/>
</dbReference>
<dbReference type="Gene3D" id="3.30.930.10">
    <property type="entry name" value="Bira Bifunctional Protein, Domain 2"/>
    <property type="match status" value="1"/>
</dbReference>
<dbReference type="Pfam" id="PF03099">
    <property type="entry name" value="BPL_LplA_LipB"/>
    <property type="match status" value="1"/>
</dbReference>
<sequence length="269" mass="29382">MPALTLQWPAETLWHSIEPTWPGFSVEVLPQLDSTNSTLMERARDGYLQPVLLVAEQQKAGRGRMGKQWLSTQPVGGSLTFSLGLPLEDCDLSGLSLVVGCSLAHSLDPQHRHELRLKWPNDLWYRQRKLGGILVEVCMLGRQRFVVVGVGINISEPPPLPEVDPALPAPMQPAWMQELDPAATAPSVLGQIAQPLALALHQFGQHGFAPWVSRFQVRDALAGQEVWLSDGTQGRAVGVSASGALQVRTEYGLRDVLSDEVSVRPLARG</sequence>
<comment type="catalytic activity">
    <reaction evidence="4">
        <text>biotin + L-lysyl-[protein] + ATP = N(6)-biotinyl-L-lysyl-[protein] + AMP + diphosphate + H(+)</text>
        <dbReference type="Rhea" id="RHEA:11756"/>
        <dbReference type="Rhea" id="RHEA-COMP:9752"/>
        <dbReference type="Rhea" id="RHEA-COMP:10505"/>
        <dbReference type="ChEBI" id="CHEBI:15378"/>
        <dbReference type="ChEBI" id="CHEBI:29969"/>
        <dbReference type="ChEBI" id="CHEBI:30616"/>
        <dbReference type="ChEBI" id="CHEBI:33019"/>
        <dbReference type="ChEBI" id="CHEBI:57586"/>
        <dbReference type="ChEBI" id="CHEBI:83144"/>
        <dbReference type="ChEBI" id="CHEBI:456215"/>
        <dbReference type="EC" id="6.3.4.15"/>
    </reaction>
</comment>
<dbReference type="GO" id="GO:0004077">
    <property type="term" value="F:biotin--[biotin carboxyl-carrier protein] ligase activity"/>
    <property type="evidence" value="ECO:0007669"/>
    <property type="project" value="UniProtKB-EC"/>
</dbReference>
<evidence type="ECO:0000259" key="5">
    <source>
        <dbReference type="PROSITE" id="PS51733"/>
    </source>
</evidence>
<dbReference type="AlphaFoldDB" id="A0A1H8KNQ3"/>
<dbReference type="OrthoDB" id="9807064at2"/>
<evidence type="ECO:0000256" key="2">
    <source>
        <dbReference type="ARBA" id="ARBA00023267"/>
    </source>
</evidence>
<dbReference type="STRING" id="1121117.SAMN02745977_02404"/>
<dbReference type="RefSeq" id="WP_091818269.1">
    <property type="nucleotide sequence ID" value="NZ_FOCW01000012.1"/>
</dbReference>
<dbReference type="PANTHER" id="PTHR12835">
    <property type="entry name" value="BIOTIN PROTEIN LIGASE"/>
    <property type="match status" value="1"/>
</dbReference>
<evidence type="ECO:0000256" key="3">
    <source>
        <dbReference type="ARBA" id="ARBA00024227"/>
    </source>
</evidence>
<reference evidence="6 7" key="1">
    <citation type="submission" date="2016-10" db="EMBL/GenBank/DDBJ databases">
        <authorList>
            <person name="de Groot N.N."/>
        </authorList>
    </citation>
    <scope>NUCLEOTIDE SEQUENCE [LARGE SCALE GENOMIC DNA]</scope>
    <source>
        <strain evidence="6 7">DSM 15123</strain>
    </source>
</reference>
<dbReference type="PROSITE" id="PS51733">
    <property type="entry name" value="BPL_LPL_CATALYTIC"/>
    <property type="match status" value="1"/>
</dbReference>
<proteinExistence type="predicted"/>
<feature type="domain" description="BPL/LPL catalytic" evidence="5">
    <location>
        <begin position="7"/>
        <end position="204"/>
    </location>
</feature>
<dbReference type="EC" id="6.3.4.15" evidence="3"/>
<evidence type="ECO:0000313" key="7">
    <source>
        <dbReference type="Proteomes" id="UP000199531"/>
    </source>
</evidence>
<evidence type="ECO:0000256" key="4">
    <source>
        <dbReference type="ARBA" id="ARBA00047846"/>
    </source>
</evidence>
<dbReference type="Gene3D" id="2.30.30.100">
    <property type="match status" value="1"/>
</dbReference>